<dbReference type="EMBL" id="AP005582">
    <property type="protein sequence ID" value="BAD22289.1"/>
    <property type="molecule type" value="Genomic_DNA"/>
</dbReference>
<keyword evidence="2" id="KW-0732">Signal</keyword>
<evidence type="ECO:0000313" key="4">
    <source>
        <dbReference type="Proteomes" id="UP000000763"/>
    </source>
</evidence>
<dbReference type="AlphaFoldDB" id="Q6K460"/>
<gene>
    <name evidence="3" type="primary">P0006E02.24</name>
</gene>
<proteinExistence type="predicted"/>
<sequence length="323" mass="33381">MALLSAGAEGFGLAAAALFLAVSFESHASSEKDRKAALLFLPFERRNPTLARREATAAVDPRASEPGGDGGGGYPCARRRQEATAMAPTRAHEPGGDGGGGYPRARVGRRRRQRIPVRASREAMAAIDDADDYGDDAAGDDGDRKLGAAAASRCAGNRAGDGVDDNVRATVTARTTAVVAHDENLDDDPGCEGGGGGGPESMPLAKSARGRRSRGGGGAAPNPCRRQNPRGAEIAWRWRRGGCRAGAESSRRRQPGLAPTQTTAAVVGDDDLGKHSRWATTSVREAGAASDSVDEKIEHTGLGDLLSSCAGPKIGEMRACQSV</sequence>
<protein>
    <submittedName>
        <fullName evidence="3">Uncharacterized protein</fullName>
    </submittedName>
</protein>
<feature type="region of interest" description="Disordered" evidence="1">
    <location>
        <begin position="178"/>
        <end position="233"/>
    </location>
</feature>
<organism evidence="3 4">
    <name type="scientific">Oryza sativa subsp. japonica</name>
    <name type="common">Rice</name>
    <dbReference type="NCBI Taxonomy" id="39947"/>
    <lineage>
        <taxon>Eukaryota</taxon>
        <taxon>Viridiplantae</taxon>
        <taxon>Streptophyta</taxon>
        <taxon>Embryophyta</taxon>
        <taxon>Tracheophyta</taxon>
        <taxon>Spermatophyta</taxon>
        <taxon>Magnoliopsida</taxon>
        <taxon>Liliopsida</taxon>
        <taxon>Poales</taxon>
        <taxon>Poaceae</taxon>
        <taxon>BOP clade</taxon>
        <taxon>Oryzoideae</taxon>
        <taxon>Oryzeae</taxon>
        <taxon>Oryzinae</taxon>
        <taxon>Oryza</taxon>
        <taxon>Oryza sativa</taxon>
    </lineage>
</organism>
<feature type="chain" id="PRO_5004275402" evidence="2">
    <location>
        <begin position="31"/>
        <end position="323"/>
    </location>
</feature>
<feature type="compositionally biased region" description="Basic residues" evidence="1">
    <location>
        <begin position="106"/>
        <end position="115"/>
    </location>
</feature>
<feature type="signal peptide" evidence="2">
    <location>
        <begin position="1"/>
        <end position="30"/>
    </location>
</feature>
<name>Q6K460_ORYSJ</name>
<reference evidence="4" key="1">
    <citation type="journal article" date="2005" name="Nature">
        <title>The map-based sequence of the rice genome.</title>
        <authorList>
            <consortium name="International rice genome sequencing project (IRGSP)"/>
            <person name="Matsumoto T."/>
            <person name="Wu J."/>
            <person name="Kanamori H."/>
            <person name="Katayose Y."/>
            <person name="Fujisawa M."/>
            <person name="Namiki N."/>
            <person name="Mizuno H."/>
            <person name="Yamamoto K."/>
            <person name="Antonio B.A."/>
            <person name="Baba T."/>
            <person name="Sakata K."/>
            <person name="Nagamura Y."/>
            <person name="Aoki H."/>
            <person name="Arikawa K."/>
            <person name="Arita K."/>
            <person name="Bito T."/>
            <person name="Chiden Y."/>
            <person name="Fujitsuka N."/>
            <person name="Fukunaka R."/>
            <person name="Hamada M."/>
            <person name="Harada C."/>
            <person name="Hayashi A."/>
            <person name="Hijishita S."/>
            <person name="Honda M."/>
            <person name="Hosokawa S."/>
            <person name="Ichikawa Y."/>
            <person name="Idonuma A."/>
            <person name="Iijima M."/>
            <person name="Ikeda M."/>
            <person name="Ikeno M."/>
            <person name="Ito K."/>
            <person name="Ito S."/>
            <person name="Ito T."/>
            <person name="Ito Y."/>
            <person name="Ito Y."/>
            <person name="Iwabuchi A."/>
            <person name="Kamiya K."/>
            <person name="Karasawa W."/>
            <person name="Kurita K."/>
            <person name="Katagiri S."/>
            <person name="Kikuta A."/>
            <person name="Kobayashi H."/>
            <person name="Kobayashi N."/>
            <person name="Machita K."/>
            <person name="Maehara T."/>
            <person name="Masukawa M."/>
            <person name="Mizubayashi T."/>
            <person name="Mukai Y."/>
            <person name="Nagasaki H."/>
            <person name="Nagata Y."/>
            <person name="Naito S."/>
            <person name="Nakashima M."/>
            <person name="Nakama Y."/>
            <person name="Nakamichi Y."/>
            <person name="Nakamura M."/>
            <person name="Meguro A."/>
            <person name="Negishi M."/>
            <person name="Ohta I."/>
            <person name="Ohta T."/>
            <person name="Okamoto M."/>
            <person name="Ono N."/>
            <person name="Saji S."/>
            <person name="Sakaguchi M."/>
            <person name="Sakai K."/>
            <person name="Shibata M."/>
            <person name="Shimokawa T."/>
            <person name="Song J."/>
            <person name="Takazaki Y."/>
            <person name="Terasawa K."/>
            <person name="Tsugane M."/>
            <person name="Tsuji K."/>
            <person name="Ueda S."/>
            <person name="Waki K."/>
            <person name="Yamagata H."/>
            <person name="Yamamoto M."/>
            <person name="Yamamoto S."/>
            <person name="Yamane H."/>
            <person name="Yoshiki S."/>
            <person name="Yoshihara R."/>
            <person name="Yukawa K."/>
            <person name="Zhong H."/>
            <person name="Yano M."/>
            <person name="Yuan Q."/>
            <person name="Ouyang S."/>
            <person name="Liu J."/>
            <person name="Jones K.M."/>
            <person name="Gansberger K."/>
            <person name="Moffat K."/>
            <person name="Hill J."/>
            <person name="Bera J."/>
            <person name="Fadrosh D."/>
            <person name="Jin S."/>
            <person name="Johri S."/>
            <person name="Kim M."/>
            <person name="Overton L."/>
            <person name="Reardon M."/>
            <person name="Tsitrin T."/>
            <person name="Vuong H."/>
            <person name="Weaver B."/>
            <person name="Ciecko A."/>
            <person name="Tallon L."/>
            <person name="Jackson J."/>
            <person name="Pai G."/>
            <person name="Aken S.V."/>
            <person name="Utterback T."/>
            <person name="Reidmuller S."/>
            <person name="Feldblyum T."/>
            <person name="Hsiao J."/>
            <person name="Zismann V."/>
            <person name="Iobst S."/>
            <person name="de Vazeille A.R."/>
            <person name="Buell C.R."/>
            <person name="Ying K."/>
            <person name="Li Y."/>
            <person name="Lu T."/>
            <person name="Huang Y."/>
            <person name="Zhao Q."/>
            <person name="Feng Q."/>
            <person name="Zhang L."/>
            <person name="Zhu J."/>
            <person name="Weng Q."/>
            <person name="Mu J."/>
            <person name="Lu Y."/>
            <person name="Fan D."/>
            <person name="Liu Y."/>
            <person name="Guan J."/>
            <person name="Zhang Y."/>
            <person name="Yu S."/>
            <person name="Liu X."/>
            <person name="Zhang Y."/>
            <person name="Hong G."/>
            <person name="Han B."/>
            <person name="Choisne N."/>
            <person name="Demange N."/>
            <person name="Orjeda G."/>
            <person name="Samain S."/>
            <person name="Cattolico L."/>
            <person name="Pelletier E."/>
            <person name="Couloux A."/>
            <person name="Segurens B."/>
            <person name="Wincker P."/>
            <person name="D'Hont A."/>
            <person name="Scarpelli C."/>
            <person name="Weissenbach J."/>
            <person name="Salanoubat M."/>
            <person name="Quetier F."/>
            <person name="Yu Y."/>
            <person name="Kim H.R."/>
            <person name="Rambo T."/>
            <person name="Currie J."/>
            <person name="Collura K."/>
            <person name="Luo M."/>
            <person name="Yang T."/>
            <person name="Ammiraju J.S.S."/>
            <person name="Engler F."/>
            <person name="Soderlund C."/>
            <person name="Wing R.A."/>
            <person name="Palmer L.E."/>
            <person name="de la Bastide M."/>
            <person name="Spiegel L."/>
            <person name="Nascimento L."/>
            <person name="Zutavern T."/>
            <person name="O'Shaughnessy A."/>
            <person name="Dike S."/>
            <person name="Dedhia N."/>
            <person name="Preston R."/>
            <person name="Balija V."/>
            <person name="McCombie W.R."/>
            <person name="Chow T."/>
            <person name="Chen H."/>
            <person name="Chung M."/>
            <person name="Chen C."/>
            <person name="Shaw J."/>
            <person name="Wu H."/>
            <person name="Hsiao K."/>
            <person name="Chao Y."/>
            <person name="Chu M."/>
            <person name="Cheng C."/>
            <person name="Hour A."/>
            <person name="Lee P."/>
            <person name="Lin S."/>
            <person name="Lin Y."/>
            <person name="Liou J."/>
            <person name="Liu S."/>
            <person name="Hsing Y."/>
            <person name="Raghuvanshi S."/>
            <person name="Mohanty A."/>
            <person name="Bharti A.K."/>
            <person name="Gaur A."/>
            <person name="Gupta V."/>
            <person name="Kumar D."/>
            <person name="Ravi V."/>
            <person name="Vij S."/>
            <person name="Kapur A."/>
            <person name="Khurana P."/>
            <person name="Khurana P."/>
            <person name="Khurana J.P."/>
            <person name="Tyagi A.K."/>
            <person name="Gaikwad K."/>
            <person name="Singh A."/>
            <person name="Dalal V."/>
            <person name="Srivastava S."/>
            <person name="Dixit A."/>
            <person name="Pal A.K."/>
            <person name="Ghazi I.A."/>
            <person name="Yadav M."/>
            <person name="Pandit A."/>
            <person name="Bhargava A."/>
            <person name="Sureshbabu K."/>
            <person name="Batra K."/>
            <person name="Sharma T.R."/>
            <person name="Mohapatra T."/>
            <person name="Singh N.K."/>
            <person name="Messing J."/>
            <person name="Nelson A.B."/>
            <person name="Fuks G."/>
            <person name="Kavchok S."/>
            <person name="Keizer G."/>
            <person name="Linton E."/>
            <person name="Llaca V."/>
            <person name="Song R."/>
            <person name="Tanyolac B."/>
            <person name="Young S."/>
            <person name="Ho-Il K."/>
            <person name="Hahn J.H."/>
            <person name="Sangsakoo G."/>
            <person name="Vanavichit A."/>
            <person name="de Mattos Luiz.A.T."/>
            <person name="Zimmer P.D."/>
            <person name="Malone G."/>
            <person name="Dellagostin O."/>
            <person name="de Oliveira A.C."/>
            <person name="Bevan M."/>
            <person name="Bancroft I."/>
            <person name="Minx P."/>
            <person name="Cordum H."/>
            <person name="Wilson R."/>
            <person name="Cheng Z."/>
            <person name="Jin W."/>
            <person name="Jiang J."/>
            <person name="Leong S.A."/>
            <person name="Iwama H."/>
            <person name="Gojobori T."/>
            <person name="Itoh T."/>
            <person name="Niimura Y."/>
            <person name="Fujii Y."/>
            <person name="Habara T."/>
            <person name="Sakai H."/>
            <person name="Sato Y."/>
            <person name="Wilson G."/>
            <person name="Kumar K."/>
            <person name="McCouch S."/>
            <person name="Juretic N."/>
            <person name="Hoen D."/>
            <person name="Wright S."/>
            <person name="Bruskiewich R."/>
            <person name="Bureau T."/>
            <person name="Miyao A."/>
            <person name="Hirochika H."/>
            <person name="Nishikawa T."/>
            <person name="Kadowaki K."/>
            <person name="Sugiura M."/>
            <person name="Burr B."/>
            <person name="Sasaki T."/>
        </authorList>
    </citation>
    <scope>NUCLEOTIDE SEQUENCE [LARGE SCALE GENOMIC DNA]</scope>
    <source>
        <strain evidence="4">cv. Nipponbare</strain>
    </source>
</reference>
<evidence type="ECO:0000256" key="2">
    <source>
        <dbReference type="SAM" id="SignalP"/>
    </source>
</evidence>
<reference evidence="4" key="2">
    <citation type="journal article" date="2008" name="Nucleic Acids Res.">
        <title>The rice annotation project database (RAP-DB): 2008 update.</title>
        <authorList>
            <consortium name="The rice annotation project (RAP)"/>
        </authorList>
    </citation>
    <scope>GENOME REANNOTATION</scope>
    <source>
        <strain evidence="4">cv. Nipponbare</strain>
    </source>
</reference>
<evidence type="ECO:0000256" key="1">
    <source>
        <dbReference type="SAM" id="MobiDB-lite"/>
    </source>
</evidence>
<accession>Q6K460</accession>
<dbReference type="Proteomes" id="UP000000763">
    <property type="component" value="Chromosome 9"/>
</dbReference>
<feature type="region of interest" description="Disordered" evidence="1">
    <location>
        <begin position="52"/>
        <end position="123"/>
    </location>
</feature>
<evidence type="ECO:0000313" key="3">
    <source>
        <dbReference type="EMBL" id="BAD22289.1"/>
    </source>
</evidence>